<feature type="compositionally biased region" description="Basic and acidic residues" evidence="1">
    <location>
        <begin position="33"/>
        <end position="48"/>
    </location>
</feature>
<dbReference type="RefSeq" id="WP_183966126.1">
    <property type="nucleotide sequence ID" value="NZ_BAABBZ010000007.1"/>
</dbReference>
<evidence type="ECO:0000313" key="3">
    <source>
        <dbReference type="Proteomes" id="UP000541426"/>
    </source>
</evidence>
<protein>
    <submittedName>
        <fullName evidence="2">Uncharacterized protein</fullName>
    </submittedName>
</protein>
<proteinExistence type="predicted"/>
<keyword evidence="3" id="KW-1185">Reference proteome</keyword>
<dbReference type="AlphaFoldDB" id="A0A7W6DNW3"/>
<evidence type="ECO:0000313" key="2">
    <source>
        <dbReference type="EMBL" id="MBB3986049.1"/>
    </source>
</evidence>
<dbReference type="EMBL" id="JACIEJ010000005">
    <property type="protein sequence ID" value="MBB3986049.1"/>
    <property type="molecule type" value="Genomic_DNA"/>
</dbReference>
<evidence type="ECO:0000256" key="1">
    <source>
        <dbReference type="SAM" id="MobiDB-lite"/>
    </source>
</evidence>
<sequence>MFGILAKTALIATRMTGLEEPVAPHRLRADLPKLGLREQTRPGRRAVENSDGGDD</sequence>
<gene>
    <name evidence="2" type="ORF">GGQ68_002387</name>
</gene>
<reference evidence="2 3" key="1">
    <citation type="submission" date="2020-08" db="EMBL/GenBank/DDBJ databases">
        <title>Genomic Encyclopedia of Type Strains, Phase IV (KMG-IV): sequencing the most valuable type-strain genomes for metagenomic binning, comparative biology and taxonomic classification.</title>
        <authorList>
            <person name="Goeker M."/>
        </authorList>
    </citation>
    <scope>NUCLEOTIDE SEQUENCE [LARGE SCALE GENOMIC DNA]</scope>
    <source>
        <strain evidence="2 3">DSM 102235</strain>
    </source>
</reference>
<name>A0A7W6DNW3_9RHOB</name>
<accession>A0A7W6DNW3</accession>
<comment type="caution">
    <text evidence="2">The sequence shown here is derived from an EMBL/GenBank/DDBJ whole genome shotgun (WGS) entry which is preliminary data.</text>
</comment>
<feature type="region of interest" description="Disordered" evidence="1">
    <location>
        <begin position="33"/>
        <end position="55"/>
    </location>
</feature>
<dbReference type="Proteomes" id="UP000541426">
    <property type="component" value="Unassembled WGS sequence"/>
</dbReference>
<organism evidence="2 3">
    <name type="scientific">Sagittula marina</name>
    <dbReference type="NCBI Taxonomy" id="943940"/>
    <lineage>
        <taxon>Bacteria</taxon>
        <taxon>Pseudomonadati</taxon>
        <taxon>Pseudomonadota</taxon>
        <taxon>Alphaproteobacteria</taxon>
        <taxon>Rhodobacterales</taxon>
        <taxon>Roseobacteraceae</taxon>
        <taxon>Sagittula</taxon>
    </lineage>
</organism>